<keyword evidence="2" id="KW-0547">Nucleotide-binding</keyword>
<dbReference type="PANTHER" id="PTHR11772">
    <property type="entry name" value="ASPARAGINE SYNTHETASE"/>
    <property type="match status" value="1"/>
</dbReference>
<dbReference type="GO" id="GO:0004066">
    <property type="term" value="F:asparagine synthase (glutamine-hydrolyzing) activity"/>
    <property type="evidence" value="ECO:0007669"/>
    <property type="project" value="InterPro"/>
</dbReference>
<evidence type="ECO:0000313" key="6">
    <source>
        <dbReference type="Proteomes" id="UP001295423"/>
    </source>
</evidence>
<dbReference type="InterPro" id="IPR017932">
    <property type="entry name" value="GATase_2_dom"/>
</dbReference>
<dbReference type="Pfam" id="PF13537">
    <property type="entry name" value="GATase_7"/>
    <property type="match status" value="1"/>
</dbReference>
<dbReference type="GO" id="GO:0006529">
    <property type="term" value="P:asparagine biosynthetic process"/>
    <property type="evidence" value="ECO:0007669"/>
    <property type="project" value="InterPro"/>
</dbReference>
<dbReference type="Pfam" id="PF00733">
    <property type="entry name" value="Asn_synthase"/>
    <property type="match status" value="2"/>
</dbReference>
<reference evidence="5" key="1">
    <citation type="submission" date="2023-08" db="EMBL/GenBank/DDBJ databases">
        <authorList>
            <person name="Audoor S."/>
            <person name="Bilcke G."/>
        </authorList>
    </citation>
    <scope>NUCLEOTIDE SEQUENCE</scope>
</reference>
<evidence type="ECO:0000256" key="2">
    <source>
        <dbReference type="ARBA" id="ARBA00022741"/>
    </source>
</evidence>
<dbReference type="InterPro" id="IPR033738">
    <property type="entry name" value="AsnB_N"/>
</dbReference>
<dbReference type="Gene3D" id="3.60.20.10">
    <property type="entry name" value="Glutamine Phosphoribosylpyrophosphate, subunit 1, domain 1"/>
    <property type="match status" value="1"/>
</dbReference>
<keyword evidence="1" id="KW-0436">Ligase</keyword>
<dbReference type="Proteomes" id="UP001295423">
    <property type="component" value="Unassembled WGS sequence"/>
</dbReference>
<keyword evidence="6" id="KW-1185">Reference proteome</keyword>
<evidence type="ECO:0000256" key="1">
    <source>
        <dbReference type="ARBA" id="ARBA00022598"/>
    </source>
</evidence>
<organism evidence="5 6">
    <name type="scientific">Cylindrotheca closterium</name>
    <dbReference type="NCBI Taxonomy" id="2856"/>
    <lineage>
        <taxon>Eukaryota</taxon>
        <taxon>Sar</taxon>
        <taxon>Stramenopiles</taxon>
        <taxon>Ochrophyta</taxon>
        <taxon>Bacillariophyta</taxon>
        <taxon>Bacillariophyceae</taxon>
        <taxon>Bacillariophycidae</taxon>
        <taxon>Bacillariales</taxon>
        <taxon>Bacillariaceae</taxon>
        <taxon>Cylindrotheca</taxon>
    </lineage>
</organism>
<dbReference type="SUPFAM" id="SSF56235">
    <property type="entry name" value="N-terminal nucleophile aminohydrolases (Ntn hydrolases)"/>
    <property type="match status" value="1"/>
</dbReference>
<dbReference type="InterPro" id="IPR014729">
    <property type="entry name" value="Rossmann-like_a/b/a_fold"/>
</dbReference>
<comment type="caution">
    <text evidence="5">The sequence shown here is derived from an EMBL/GenBank/DDBJ whole genome shotgun (WGS) entry which is preliminary data.</text>
</comment>
<evidence type="ECO:0000313" key="5">
    <source>
        <dbReference type="EMBL" id="CAJ1946523.1"/>
    </source>
</evidence>
<dbReference type="AlphaFoldDB" id="A0AAD2CZI3"/>
<dbReference type="InterPro" id="IPR050795">
    <property type="entry name" value="Asn_Synthetase"/>
</dbReference>
<keyword evidence="3" id="KW-0067">ATP-binding</keyword>
<dbReference type="Gene3D" id="3.40.50.620">
    <property type="entry name" value="HUPs"/>
    <property type="match status" value="1"/>
</dbReference>
<proteinExistence type="predicted"/>
<evidence type="ECO:0000259" key="4">
    <source>
        <dbReference type="PROSITE" id="PS51278"/>
    </source>
</evidence>
<dbReference type="CDD" id="cd00712">
    <property type="entry name" value="AsnB"/>
    <property type="match status" value="1"/>
</dbReference>
<gene>
    <name evidence="5" type="ORF">CYCCA115_LOCUS10664</name>
</gene>
<name>A0AAD2CZI3_9STRA</name>
<dbReference type="GO" id="GO:0005524">
    <property type="term" value="F:ATP binding"/>
    <property type="evidence" value="ECO:0007669"/>
    <property type="project" value="UniProtKB-KW"/>
</dbReference>
<evidence type="ECO:0000256" key="3">
    <source>
        <dbReference type="ARBA" id="ARBA00022840"/>
    </source>
</evidence>
<dbReference type="PANTHER" id="PTHR11772:SF2">
    <property type="entry name" value="ASPARAGINE SYNTHETASE [GLUTAMINE-HYDROLYZING]"/>
    <property type="match status" value="1"/>
</dbReference>
<dbReference type="SUPFAM" id="SSF52402">
    <property type="entry name" value="Adenine nucleotide alpha hydrolases-like"/>
    <property type="match status" value="1"/>
</dbReference>
<dbReference type="EMBL" id="CAKOGP040001710">
    <property type="protein sequence ID" value="CAJ1946523.1"/>
    <property type="molecule type" value="Genomic_DNA"/>
</dbReference>
<dbReference type="GO" id="GO:0005829">
    <property type="term" value="C:cytosol"/>
    <property type="evidence" value="ECO:0007669"/>
    <property type="project" value="TreeGrafter"/>
</dbReference>
<dbReference type="CDD" id="cd01991">
    <property type="entry name" value="Asn_synthase_B_C"/>
    <property type="match status" value="1"/>
</dbReference>
<dbReference type="PROSITE" id="PS51278">
    <property type="entry name" value="GATASE_TYPE_2"/>
    <property type="match status" value="1"/>
</dbReference>
<protein>
    <recommendedName>
        <fullName evidence="4">Glutamine amidotransferase type-2 domain-containing protein</fullName>
    </recommendedName>
</protein>
<dbReference type="InterPro" id="IPR029055">
    <property type="entry name" value="Ntn_hydrolases_N"/>
</dbReference>
<accession>A0AAD2CZI3</accession>
<dbReference type="InterPro" id="IPR001962">
    <property type="entry name" value="Asn_synthase"/>
</dbReference>
<sequence>MEVFRLGAHALLKRNAAHQLKINNGASCALRRDMCGLVAAIDDVWGKTSSARNNISILGKETMNTASKILHHRGPDGMQISAGTVGEGETLARWSMGHTRLAIVDPSNRSADMPFNLGFKTKNGDKIIHLAANGEIYNHNIVYKDLVAKEGWNHDRISGSDCEVIAHAFAQWGGPKTAASLDGMFAFVVFEEDVVTGEVKAFAARDPVGIKPLYYGRTKCSKSSDDAAAYVFSSELKALVGHVDPSTVVAIPPGHYWTPEKGLVCYYNPEWLRNDDYAPWEDPNHTVTDDEIREGFSKAVQKRMMSDVDYGFFLSGGVDSCIVSHDLLPLWREERAKLGDDRPIPAYTVGMENSPDVMAARGMVDALGGEKHVEHHIRSFTPDEVFDLVPKIIYHMETYEAELIRSAIPNWLLAERAAQDVKMVLTGEGADEIFAGYLYFQDAENPRQLQNELRRIYGMLGNVNLHRTDRMTMAHGLEARVPFLDTEFTRLVMSVDPAKKIVDQEAVKTNSRGREKTFLRELFEGPNSDGNSIPRPVLWRAKAMQCEGVGEDWVAILQRRVSSLVSDAEMGEAHITYPINTPQTKEELYYRRIYDENFHGMEHVVKLWEGGGRAMGAAWKSDMYTREGLRNVGMLRHSLQQARTFSSTTERKFCTSTSRPFSSLAVQKFDEEAHGTAIESGYSDFEASLTLGGDDRSIINPSVRTNKYHIKPQPVNPAHVFRGSCTGNPPTQRGYDASKELYGKLVGFEGKDLDVEIRKVFADQRSRISKLLNLPEGTEVILCPSGSDAEYLPIAIVRTLKGDVTIENGVTQLREVGAGTAPASMGQFFSTHAPLMGRLDPGAKVLDGFEGIEGAIIAAREKDGSVINASEEMDRFVESALVRGAFPIVHGVFGGKTGLRDNKMPGSADGGEKTLGVVDACQARFSLDELHGWLAQDSLVLFTASKFYQAPPFCGAVIVPTTIAEKLRSSSVPAQSDMFNSQGLGGFLTDKELPSCLGSWSPLLKNDDVSNVGLAFRWEAGLAGMEAISSVPDSVRIDAVNEWAKAVTTMTNSEQALDAWCVQRSIVSIRVNKGDGWLSMSELRDLYRWMSMDVSDLVADATANEKEALSKPTYIGQPVDVSDSHAIVRIALGVESLLSYLDDKDATLAEDQMVVAKLAAIGKHFNTLKDSGL</sequence>
<feature type="domain" description="Glutamine amidotransferase type-2" evidence="4">
    <location>
        <begin position="35"/>
        <end position="262"/>
    </location>
</feature>